<dbReference type="Pfam" id="PF01121">
    <property type="entry name" value="CoaE"/>
    <property type="match status" value="1"/>
</dbReference>
<comment type="catalytic activity">
    <reaction evidence="5">
        <text>3'-dephospho-CoA + ATP = ADP + CoA + H(+)</text>
        <dbReference type="Rhea" id="RHEA:18245"/>
        <dbReference type="ChEBI" id="CHEBI:15378"/>
        <dbReference type="ChEBI" id="CHEBI:30616"/>
        <dbReference type="ChEBI" id="CHEBI:57287"/>
        <dbReference type="ChEBI" id="CHEBI:57328"/>
        <dbReference type="ChEBI" id="CHEBI:456216"/>
        <dbReference type="EC" id="2.7.1.24"/>
    </reaction>
</comment>
<keyword evidence="5" id="KW-0963">Cytoplasm</keyword>
<dbReference type="CDD" id="cd02022">
    <property type="entry name" value="DPCK"/>
    <property type="match status" value="1"/>
</dbReference>
<keyword evidence="2 5" id="KW-0547">Nucleotide-binding</keyword>
<evidence type="ECO:0000256" key="1">
    <source>
        <dbReference type="ARBA" id="ARBA00009018"/>
    </source>
</evidence>
<dbReference type="EC" id="2.7.1.24" evidence="5 6"/>
<organism evidence="7 8">
    <name type="scientific">Fodinibius sediminis</name>
    <dbReference type="NCBI Taxonomy" id="1214077"/>
    <lineage>
        <taxon>Bacteria</taxon>
        <taxon>Pseudomonadati</taxon>
        <taxon>Balneolota</taxon>
        <taxon>Balneolia</taxon>
        <taxon>Balneolales</taxon>
        <taxon>Balneolaceae</taxon>
        <taxon>Fodinibius</taxon>
    </lineage>
</organism>
<evidence type="ECO:0000256" key="2">
    <source>
        <dbReference type="ARBA" id="ARBA00022741"/>
    </source>
</evidence>
<evidence type="ECO:0000313" key="7">
    <source>
        <dbReference type="EMBL" id="SMO79165.1"/>
    </source>
</evidence>
<dbReference type="AlphaFoldDB" id="A0A521E5K8"/>
<comment type="similarity">
    <text evidence="1 5">Belongs to the CoaE family.</text>
</comment>
<dbReference type="NCBIfam" id="TIGR00152">
    <property type="entry name" value="dephospho-CoA kinase"/>
    <property type="match status" value="1"/>
</dbReference>
<dbReference type="GO" id="GO:0015937">
    <property type="term" value="P:coenzyme A biosynthetic process"/>
    <property type="evidence" value="ECO:0007669"/>
    <property type="project" value="UniProtKB-UniRule"/>
</dbReference>
<reference evidence="7 8" key="1">
    <citation type="submission" date="2017-05" db="EMBL/GenBank/DDBJ databases">
        <authorList>
            <person name="Varghese N."/>
            <person name="Submissions S."/>
        </authorList>
    </citation>
    <scope>NUCLEOTIDE SEQUENCE [LARGE SCALE GENOMIC DNA]</scope>
    <source>
        <strain evidence="7 8">DSM 21194</strain>
    </source>
</reference>
<dbReference type="Gene3D" id="3.40.50.300">
    <property type="entry name" value="P-loop containing nucleotide triphosphate hydrolases"/>
    <property type="match status" value="1"/>
</dbReference>
<dbReference type="InterPro" id="IPR027417">
    <property type="entry name" value="P-loop_NTPase"/>
</dbReference>
<dbReference type="GO" id="GO:0004140">
    <property type="term" value="F:dephospho-CoA kinase activity"/>
    <property type="evidence" value="ECO:0007669"/>
    <property type="project" value="UniProtKB-UniRule"/>
</dbReference>
<sequence length="201" mass="22757">MVTVGITGGIGSGKSTVCDVWSGMGGYVLNADELAKELMVNDQEIRRQLVNIFGEQTYTESGALNRTYLAKEAFQKGRVRELNAIVHPRMPAAVKKHMRAAEEQGFEVGIYEAALLLESRQLDFFDYLVLVLADEEKRLRWVRQRDGTSVGEVQDRIDKQRDYAKAENQVDIVIRNEGTLEELKEKAADVFRGFLAVRDMR</sequence>
<dbReference type="GO" id="GO:0005524">
    <property type="term" value="F:ATP binding"/>
    <property type="evidence" value="ECO:0007669"/>
    <property type="project" value="UniProtKB-UniRule"/>
</dbReference>
<dbReference type="GO" id="GO:0005737">
    <property type="term" value="C:cytoplasm"/>
    <property type="evidence" value="ECO:0007669"/>
    <property type="project" value="UniProtKB-SubCell"/>
</dbReference>
<evidence type="ECO:0000256" key="4">
    <source>
        <dbReference type="ARBA" id="ARBA00022993"/>
    </source>
</evidence>
<accession>A0A521E5K8</accession>
<name>A0A521E5K8_9BACT</name>
<feature type="binding site" evidence="5">
    <location>
        <begin position="11"/>
        <end position="16"/>
    </location>
    <ligand>
        <name>ATP</name>
        <dbReference type="ChEBI" id="CHEBI:30616"/>
    </ligand>
</feature>
<dbReference type="HAMAP" id="MF_00376">
    <property type="entry name" value="Dephospho_CoA_kinase"/>
    <property type="match status" value="1"/>
</dbReference>
<dbReference type="PANTHER" id="PTHR10695">
    <property type="entry name" value="DEPHOSPHO-COA KINASE-RELATED"/>
    <property type="match status" value="1"/>
</dbReference>
<keyword evidence="5" id="KW-0808">Transferase</keyword>
<comment type="subcellular location">
    <subcellularLocation>
        <location evidence="5">Cytoplasm</location>
    </subcellularLocation>
</comment>
<comment type="function">
    <text evidence="5">Catalyzes the phosphorylation of the 3'-hydroxyl group of dephosphocoenzyme A to form coenzyme A.</text>
</comment>
<dbReference type="EMBL" id="FXTH01000013">
    <property type="protein sequence ID" value="SMO79165.1"/>
    <property type="molecule type" value="Genomic_DNA"/>
</dbReference>
<gene>
    <name evidence="5" type="primary">coaE</name>
    <name evidence="7" type="ORF">SAMN06265218_11382</name>
</gene>
<protein>
    <recommendedName>
        <fullName evidence="5 6">Dephospho-CoA kinase</fullName>
        <ecNumber evidence="5 6">2.7.1.24</ecNumber>
    </recommendedName>
    <alternativeName>
        <fullName evidence="5">Dephosphocoenzyme A kinase</fullName>
    </alternativeName>
</protein>
<evidence type="ECO:0000256" key="5">
    <source>
        <dbReference type="HAMAP-Rule" id="MF_00376"/>
    </source>
</evidence>
<keyword evidence="8" id="KW-1185">Reference proteome</keyword>
<keyword evidence="5 7" id="KW-0418">Kinase</keyword>
<evidence type="ECO:0000256" key="6">
    <source>
        <dbReference type="NCBIfam" id="TIGR00152"/>
    </source>
</evidence>
<proteinExistence type="inferred from homology"/>
<dbReference type="PROSITE" id="PS51219">
    <property type="entry name" value="DPCK"/>
    <property type="match status" value="1"/>
</dbReference>
<dbReference type="UniPathway" id="UPA00241">
    <property type="reaction ID" value="UER00356"/>
</dbReference>
<keyword evidence="3 5" id="KW-0067">ATP-binding</keyword>
<dbReference type="InterPro" id="IPR001977">
    <property type="entry name" value="Depp_CoAkinase"/>
</dbReference>
<dbReference type="SUPFAM" id="SSF52540">
    <property type="entry name" value="P-loop containing nucleoside triphosphate hydrolases"/>
    <property type="match status" value="1"/>
</dbReference>
<comment type="pathway">
    <text evidence="5">Cofactor biosynthesis; coenzyme A biosynthesis; CoA from (R)-pantothenate: step 5/5.</text>
</comment>
<evidence type="ECO:0000313" key="8">
    <source>
        <dbReference type="Proteomes" id="UP000317593"/>
    </source>
</evidence>
<dbReference type="PANTHER" id="PTHR10695:SF46">
    <property type="entry name" value="BIFUNCTIONAL COENZYME A SYNTHASE-RELATED"/>
    <property type="match status" value="1"/>
</dbReference>
<evidence type="ECO:0000256" key="3">
    <source>
        <dbReference type="ARBA" id="ARBA00022840"/>
    </source>
</evidence>
<keyword evidence="4 5" id="KW-0173">Coenzyme A biosynthesis</keyword>
<dbReference type="Proteomes" id="UP000317593">
    <property type="component" value="Unassembled WGS sequence"/>
</dbReference>